<comment type="caution">
    <text evidence="1">The sequence shown here is derived from an EMBL/GenBank/DDBJ whole genome shotgun (WGS) entry which is preliminary data.</text>
</comment>
<reference evidence="1" key="1">
    <citation type="submission" date="2022-04" db="EMBL/GenBank/DDBJ databases">
        <title>Carnegiea gigantea Genome sequencing and assembly v2.</title>
        <authorList>
            <person name="Copetti D."/>
            <person name="Sanderson M.J."/>
            <person name="Burquez A."/>
            <person name="Wojciechowski M.F."/>
        </authorList>
    </citation>
    <scope>NUCLEOTIDE SEQUENCE</scope>
    <source>
        <strain evidence="1">SGP5-SGP5p</strain>
        <tissue evidence="1">Aerial part</tissue>
    </source>
</reference>
<dbReference type="PANTHER" id="PTHR33240:SF17">
    <property type="entry name" value="EUKARYOTIC PEPTIDE CHAIN RELEASE FACTOR GTP-BINDING SUBUNIT-LIKE"/>
    <property type="match status" value="1"/>
</dbReference>
<evidence type="ECO:0000313" key="2">
    <source>
        <dbReference type="Proteomes" id="UP001153076"/>
    </source>
</evidence>
<evidence type="ECO:0000313" key="1">
    <source>
        <dbReference type="EMBL" id="KAJ8436468.1"/>
    </source>
</evidence>
<accession>A0A9Q1QBT5</accession>
<keyword evidence="2" id="KW-1185">Reference proteome</keyword>
<dbReference type="EMBL" id="JAKOGI010000341">
    <property type="protein sequence ID" value="KAJ8436468.1"/>
    <property type="molecule type" value="Genomic_DNA"/>
</dbReference>
<name>A0A9Q1QBT5_9CARY</name>
<dbReference type="CDD" id="cd00303">
    <property type="entry name" value="retropepsin_like"/>
    <property type="match status" value="1"/>
</dbReference>
<proteinExistence type="predicted"/>
<dbReference type="OrthoDB" id="2919534at2759"/>
<dbReference type="InterPro" id="IPR021109">
    <property type="entry name" value="Peptidase_aspartic_dom_sf"/>
</dbReference>
<dbReference type="PANTHER" id="PTHR33240">
    <property type="entry name" value="OS08G0508500 PROTEIN"/>
    <property type="match status" value="1"/>
</dbReference>
<protein>
    <submittedName>
        <fullName evidence="1">Uncharacterized protein</fullName>
    </submittedName>
</protein>
<sequence length="197" mass="21733">MFGPIRGTTIGTLQSLPGRVATLSRARRPSPPPLLFLCNSLQRTHVTVSTMVFGGREAAHFTSPHNDPLVVEMKVASAIVRKILIDTESFVDIITSNCLQKLTYPGRDSVPLVHPILGFGGPEVKPTGMIRLLLCFDDKLKARNLEVDFLIIDVPKAYNVILGLPILHKVKAIIVPYLLHLQFEVDDRSMGVMQGDQ</sequence>
<gene>
    <name evidence="1" type="ORF">Cgig2_000453</name>
</gene>
<dbReference type="AlphaFoldDB" id="A0A9Q1QBT5"/>
<dbReference type="Proteomes" id="UP001153076">
    <property type="component" value="Unassembled WGS sequence"/>
</dbReference>
<organism evidence="1 2">
    <name type="scientific">Carnegiea gigantea</name>
    <dbReference type="NCBI Taxonomy" id="171969"/>
    <lineage>
        <taxon>Eukaryota</taxon>
        <taxon>Viridiplantae</taxon>
        <taxon>Streptophyta</taxon>
        <taxon>Embryophyta</taxon>
        <taxon>Tracheophyta</taxon>
        <taxon>Spermatophyta</taxon>
        <taxon>Magnoliopsida</taxon>
        <taxon>eudicotyledons</taxon>
        <taxon>Gunneridae</taxon>
        <taxon>Pentapetalae</taxon>
        <taxon>Caryophyllales</taxon>
        <taxon>Cactineae</taxon>
        <taxon>Cactaceae</taxon>
        <taxon>Cactoideae</taxon>
        <taxon>Echinocereeae</taxon>
        <taxon>Carnegiea</taxon>
    </lineage>
</organism>
<dbReference type="Gene3D" id="2.40.70.10">
    <property type="entry name" value="Acid Proteases"/>
    <property type="match status" value="1"/>
</dbReference>